<dbReference type="Proteomes" id="UP001143856">
    <property type="component" value="Unassembled WGS sequence"/>
</dbReference>
<accession>A0ACC1PCC5</accession>
<organism evidence="1 2">
    <name type="scientific">Xylaria curta</name>
    <dbReference type="NCBI Taxonomy" id="42375"/>
    <lineage>
        <taxon>Eukaryota</taxon>
        <taxon>Fungi</taxon>
        <taxon>Dikarya</taxon>
        <taxon>Ascomycota</taxon>
        <taxon>Pezizomycotina</taxon>
        <taxon>Sordariomycetes</taxon>
        <taxon>Xylariomycetidae</taxon>
        <taxon>Xylariales</taxon>
        <taxon>Xylariaceae</taxon>
        <taxon>Xylaria</taxon>
    </lineage>
</organism>
<evidence type="ECO:0000313" key="1">
    <source>
        <dbReference type="EMBL" id="KAJ2990087.1"/>
    </source>
</evidence>
<protein>
    <submittedName>
        <fullName evidence="1">Uncharacterized protein</fullName>
    </submittedName>
</protein>
<comment type="caution">
    <text evidence="1">The sequence shown here is derived from an EMBL/GenBank/DDBJ whole genome shotgun (WGS) entry which is preliminary data.</text>
</comment>
<proteinExistence type="predicted"/>
<reference evidence="1" key="1">
    <citation type="submission" date="2022-10" db="EMBL/GenBank/DDBJ databases">
        <title>Genome Sequence of Xylaria curta.</title>
        <authorList>
            <person name="Buettner E."/>
        </authorList>
    </citation>
    <scope>NUCLEOTIDE SEQUENCE</scope>
    <source>
        <strain evidence="1">Babe10</strain>
    </source>
</reference>
<gene>
    <name evidence="1" type="ORF">NUW58_g3131</name>
</gene>
<name>A0ACC1PCC5_9PEZI</name>
<sequence length="2534" mass="285044">MATSTIQSRKDDEKLVANVLPVLLEKTRETFKLLEVEWQKIGSLLTSVEVVVSGKTISTDDDGKLSIFTWLYKLLDSSGVGAIFGEGENARFKELIQTPQRLIELLSAIKTESLPAAVSSEWPIVRRQLFKRISTSAIAGLINANIIQEPTNLTGKVTYFLRLASEGLSFNISKQSVKNVFDAKIKQGETDVPIVELAGVAVDQVEDMKKFLTQLQKLQALVKQPEDIGAIVKCNYTSPGDIAKDQQNAANKLTGAGVASDRATRIVTRALMIDVTEERLWAEALKARGTSGIADVIIAAVDTKETSTAKSDSVAKKVSNQEEINFSTMFGLGGMGCVECASVFSPAAYFVNLLEELGKIEGADSKSLRDKLFERREDLRQLELSCANTKILIPYLDLANEAMEAALAKAGSLPPAPVPNMGEDDNDDMYLSQPRNTNHAVYEKVVGDMVFPMNVFPYNQAMHSTRAYLKFAGVSRYQLLATFRSLDRITQASVDVSKAASVSDNAIAAEVLGMQHEDYVAVTNESYYSHQTLLDSGRNLSLENYQKQIGLKRRYEYWGYASDAEMTGPSGLTNVKTQLLPRSGLDFAGLLSLLKTRFLAKRLVILNKDRTTKFDGYLDDMRVWQIPLKAVGATENIIDPALFNQIQAFLRLKNKLQWPIEELDSLYSTLISLGSMPFDAESLGHLAVVKRLVDITAMTPSRLQPLWGDMNAYNDSSLYYQLFCKPYRGETDVFLPDQLAKGDAKLSDYVHLILPVLQITTEEYESIRLYSKMTDQLSMANLSQLYRISLMCTILGISPLDYGCFVSIFDHQFDPLMDPAMTLGVIEYFKPEQPSSSTFLLSELLFTINGVSSSSDESMNMTLDKAIDITNTILSMPGIVQSDPSLEGDLVSKATLICNRLLGREEAQKTVNFLEDPTKTPNPSAGEDHIFIQYFSPILGEKGASDLFQGLTNDGEGDATEKTARRYQLFILTLTPVMARMQKQDLIVASLRQFLPKLDSTMLRFLLLDIIEYAEVLPSEVSISSGMEVLLGLGGGLPASTTSFSGHFRPPTTAIYVFTTVAAANKDPAPIWVDGEKLEFSRAPSNVCTAVSSRLLGGKWYDILYNGDVSALMWAAQGAVGIAPANFTTDTLIDGKQVKDTEAIVKRLMQLSFIVTRFTLEVTEIEFWNRTDRFNFNALTLDDIKQLEKYQLMRDEARRGMPKRPLIELYRWLFAPAQNGNELLSSRIASVSGWPEPICVSYLTAKYPTLTEDSRKKEFKDVSTLYEMRESLRFMKKVNFPTISLDSFFTTSEPVMPDPGRTTARKDFEYAAIFRSAMQSRLSSTSVRNGPTVLSLASDEIRAGQRNALVQCLLSDKYRVHQVATTPEKLFGYFLCDVEMGPELQTSRIRQAISTIQLFVQRCILGAENIYGVDDTARLSLMASDLDSMMRYRLWEARQKAFFYPENWLDPTLRDDKTEQYLALESAVMETQLDMDVITSLIKDYVYRVNEVADLQVDAYLWERQDKRTSFNRGEEDIAYESEFHVFARTRTSPAVYYYRKLQLGGSNINTIAYWTSWSRMNVDIPAQDVDGDGNQLPTIGSYIVPTIFKNRLFVFLPEVICRKKDLEPYPGGGGSGANDPVIEYLDKNVRRPNTQRHWELRVGYIERQNEKWTTKKACQSTLHIIEEDNVMPEASGLQFQVDTRDQDILRVQVGRVVKSAMEVLGHFELRGEQLVLVDKSNYPVTSVEAPSFTSIAPIYRLEFSKFVSPEGDNWGTRPDGGVFSNLKPQPLIPRKKRRNAKAMSHRLVMSFDHINYGAPTGFIVETSDEGRSETMFSFPPDDDMFELHPRDATDQLVGQRFKTENISDFVNPILLRDMNSQRGLKPLFSTLRAFQYSPDGRPTQGDFSHDIFGRRNSALPHELSTPFAIYNWELGVHIPSLFIERLLAAQQYELALSVARLVFDPTIVGGKVEEAWSFPPFRDEQVRTGRGPTFDLEWKKRMTQDEWLESKGNVHAAARGKPSAYMFRIAMKYIEILLASGDDYFRQDTLESLPLALQRYTEASQVFGPQPEVTPRLGKPAVMTYKQIKDHLDPNSNLKVDIGLEFPFFGIPGPDDHRVEINDRYLGFLRTDYFCTPANPALVALRNLIDDRLYNIRHGLDINDRKRVLSLWEPPIDPGSLIGGSPSLGASFLGGLSADMQAPMPSYRFDYLLQRAFEYAREIKETAQQLIDIKEKRDAESLAMLRYKHQQSIFALNLKIKQHQKTEIERSREPLEAARSQYAMQLQYYLQLAGESKAIPNPGEQWEDIQIKIEAPTKDDLRMSPYESMEGMSYDEASSLNLAASNIEAQAATLLALPDIEVSMKPWGIGMGTTMGGNMLGQVVQSLAIVMRGRAQTVYDQGSRAGRKSTLSRQLQERLFQANTLGRELMKVDREMEQIDIRLATMELEIQAQQQEADNAAAEEQWMRSKYTGEQIYKFLDNSISRVLHQTYLQALDIATLVRRTLDFGHAVRYPDSAGASVQQPLTIGGYWERSRDGLTSGEALKCHARFRN</sequence>
<evidence type="ECO:0000313" key="2">
    <source>
        <dbReference type="Proteomes" id="UP001143856"/>
    </source>
</evidence>
<keyword evidence="2" id="KW-1185">Reference proteome</keyword>
<dbReference type="EMBL" id="JAPDGR010000454">
    <property type="protein sequence ID" value="KAJ2990087.1"/>
    <property type="molecule type" value="Genomic_DNA"/>
</dbReference>